<dbReference type="Proteomes" id="UP000289340">
    <property type="component" value="Chromosome 8"/>
</dbReference>
<gene>
    <name evidence="2" type="ORF">D0Y65_020645</name>
</gene>
<protein>
    <recommendedName>
        <fullName evidence="1">DUF4283 domain-containing protein</fullName>
    </recommendedName>
</protein>
<evidence type="ECO:0000313" key="3">
    <source>
        <dbReference type="Proteomes" id="UP000289340"/>
    </source>
</evidence>
<name>A0A445JF46_GLYSO</name>
<comment type="caution">
    <text evidence="2">The sequence shown here is derived from an EMBL/GenBank/DDBJ whole genome shotgun (WGS) entry which is preliminary data.</text>
</comment>
<dbReference type="Pfam" id="PF14111">
    <property type="entry name" value="DUF4283"/>
    <property type="match status" value="1"/>
</dbReference>
<accession>A0A445JF46</accession>
<proteinExistence type="predicted"/>
<evidence type="ECO:0000313" key="2">
    <source>
        <dbReference type="EMBL" id="RZB97051.1"/>
    </source>
</evidence>
<dbReference type="InterPro" id="IPR025558">
    <property type="entry name" value="DUF4283"/>
</dbReference>
<evidence type="ECO:0000259" key="1">
    <source>
        <dbReference type="Pfam" id="PF14111"/>
    </source>
</evidence>
<organism evidence="2 3">
    <name type="scientific">Glycine soja</name>
    <name type="common">Wild soybean</name>
    <dbReference type="NCBI Taxonomy" id="3848"/>
    <lineage>
        <taxon>Eukaryota</taxon>
        <taxon>Viridiplantae</taxon>
        <taxon>Streptophyta</taxon>
        <taxon>Embryophyta</taxon>
        <taxon>Tracheophyta</taxon>
        <taxon>Spermatophyta</taxon>
        <taxon>Magnoliopsida</taxon>
        <taxon>eudicotyledons</taxon>
        <taxon>Gunneridae</taxon>
        <taxon>Pentapetalae</taxon>
        <taxon>rosids</taxon>
        <taxon>fabids</taxon>
        <taxon>Fabales</taxon>
        <taxon>Fabaceae</taxon>
        <taxon>Papilionoideae</taxon>
        <taxon>50 kb inversion clade</taxon>
        <taxon>NPAAA clade</taxon>
        <taxon>indigoferoid/millettioid clade</taxon>
        <taxon>Phaseoleae</taxon>
        <taxon>Glycine</taxon>
        <taxon>Glycine subgen. Soja</taxon>
    </lineage>
</organism>
<dbReference type="EMBL" id="QZWG01000008">
    <property type="protein sequence ID" value="RZB97051.1"/>
    <property type="molecule type" value="Genomic_DNA"/>
</dbReference>
<feature type="domain" description="DUF4283" evidence="1">
    <location>
        <begin position="27"/>
        <end position="86"/>
    </location>
</feature>
<reference evidence="2 3" key="1">
    <citation type="submission" date="2018-09" db="EMBL/GenBank/DDBJ databases">
        <title>A high-quality reference genome of wild soybean provides a powerful tool to mine soybean genomes.</title>
        <authorList>
            <person name="Xie M."/>
            <person name="Chung C.Y.L."/>
            <person name="Li M.-W."/>
            <person name="Wong F.-L."/>
            <person name="Chan T.-F."/>
            <person name="Lam H.-M."/>
        </authorList>
    </citation>
    <scope>NUCLEOTIDE SEQUENCE [LARGE SCALE GENOMIC DNA]</scope>
    <source>
        <strain evidence="3">cv. W05</strain>
        <tissue evidence="2">Hypocotyl of etiolated seedlings</tissue>
    </source>
</reference>
<sequence length="87" mass="10410">MDLEPKSILRPRVKVPKDQIKEACRPWKKAIVVKLLRKKLSMRFLRVRLLKLWQPLGEMEMIDLESDYFLIRFYVLSDLCFVFEGGP</sequence>
<keyword evidence="3" id="KW-1185">Reference proteome</keyword>
<dbReference type="AlphaFoldDB" id="A0A445JF46"/>